<dbReference type="OrthoDB" id="10014897at2759"/>
<evidence type="ECO:0000313" key="14">
    <source>
        <dbReference type="EnsemblMetazoa" id="KAF7494954.1"/>
    </source>
</evidence>
<evidence type="ECO:0000256" key="3">
    <source>
        <dbReference type="ARBA" id="ARBA00022737"/>
    </source>
</evidence>
<dbReference type="Gene3D" id="3.30.160.60">
    <property type="entry name" value="Classic Zinc Finger"/>
    <property type="match status" value="5"/>
</dbReference>
<reference evidence="13" key="2">
    <citation type="submission" date="2020-01" db="EMBL/GenBank/DDBJ databases">
        <authorList>
            <person name="Korhonen P.K.K."/>
            <person name="Guangxu M.G."/>
            <person name="Wang T.W."/>
            <person name="Stroehlein A.J.S."/>
            <person name="Young N.D."/>
            <person name="Ang C.-S.A."/>
            <person name="Fernando D.W.F."/>
            <person name="Lu H.L."/>
            <person name="Taylor S.T."/>
            <person name="Ehtesham M.E.M."/>
            <person name="Najaraj S.H.N."/>
            <person name="Harsha G.H.G."/>
            <person name="Madugundu A.M."/>
            <person name="Renuse S.R."/>
            <person name="Holt D.H."/>
            <person name="Pandey A.P."/>
            <person name="Papenfuss A.P."/>
            <person name="Gasser R.B.G."/>
            <person name="Fischer K.F."/>
        </authorList>
    </citation>
    <scope>NUCLEOTIDE SEQUENCE</scope>
    <source>
        <strain evidence="13">SSS_KF_BRIS2020</strain>
    </source>
</reference>
<feature type="region of interest" description="Disordered" evidence="11">
    <location>
        <begin position="352"/>
        <end position="372"/>
    </location>
</feature>
<evidence type="ECO:0000256" key="8">
    <source>
        <dbReference type="ARBA" id="ARBA00023163"/>
    </source>
</evidence>
<dbReference type="PROSITE" id="PS50157">
    <property type="entry name" value="ZINC_FINGER_C2H2_2"/>
    <property type="match status" value="5"/>
</dbReference>
<feature type="compositionally biased region" description="Low complexity" evidence="11">
    <location>
        <begin position="353"/>
        <end position="372"/>
    </location>
</feature>
<evidence type="ECO:0000259" key="12">
    <source>
        <dbReference type="PROSITE" id="PS50157"/>
    </source>
</evidence>
<dbReference type="Pfam" id="PF00096">
    <property type="entry name" value="zf-C2H2"/>
    <property type="match status" value="1"/>
</dbReference>
<sequence>MEETPFQCEYCHRFFKHKRSRDRHIKLHTGDKRFQCSQCESAFSRSDHLKIHMKTHDHLKPFQCSFCNRGYNTAAALSSHMQNHKRNGLTNGNLNGGNPNKIRPFLLQSYAKSSSLNGLIDSSQSNCIVGRKSSLDAMASSSLKRSIDDLILSKSSSSSSSSSISSFSSSSPTSSSSPSSSSPSLLAISSNNKRIKHNEEFFRNEMKRFDLSNGHPNNGLDTHSSFLQSNRSKHLHQRSNHLLKSNFNDFQNQTSDGESKSPIKNISNTHQHRHLLNEKNSKSIENGPYGSLMQREFPDSTSSNSSSSSSSIPPPLSLLSGQNAAHRFNGLDYAGHPFFWQSLQLAHQSGLFSGTQSSSLPQQPTSINGQIAPPALNASPLLSSSATASTIPSNQYRNFLADYPLYPIYDLASYSNENAYQNMLKTYQQQQNCGFVWPLPGTYPLPNGPRSPFSSSSSSSSVFTSPTSANSTSNNNNNNNENKIDVEKTPQLMCKYCPKLIFENREQMDQHLIEHLYRKRINYRCVICEMEFETKERMEQHQIKIHSRIEYHCLGCHQSFDEIETLRKHFEQKHLNESDQLVCLICSEKFNSSEQFQSHQKLKIIKSIWSN</sequence>
<dbReference type="AlphaFoldDB" id="A0A834VH23"/>
<evidence type="ECO:0000313" key="15">
    <source>
        <dbReference type="Proteomes" id="UP000070412"/>
    </source>
</evidence>
<comment type="subcellular location">
    <subcellularLocation>
        <location evidence="1">Nucleus</location>
    </subcellularLocation>
</comment>
<dbReference type="GO" id="GO:0008270">
    <property type="term" value="F:zinc ion binding"/>
    <property type="evidence" value="ECO:0007669"/>
    <property type="project" value="UniProtKB-KW"/>
</dbReference>
<feature type="domain" description="C2H2-type" evidence="12">
    <location>
        <begin position="34"/>
        <end position="61"/>
    </location>
</feature>
<dbReference type="EMBL" id="WVUK01000051">
    <property type="protein sequence ID" value="KAF7494954.1"/>
    <property type="molecule type" value="Genomic_DNA"/>
</dbReference>
<feature type="domain" description="C2H2-type" evidence="12">
    <location>
        <begin position="551"/>
        <end position="579"/>
    </location>
</feature>
<dbReference type="InterPro" id="IPR050331">
    <property type="entry name" value="Zinc_finger"/>
</dbReference>
<dbReference type="PANTHER" id="PTHR16515:SF49">
    <property type="entry name" value="GASTRULA ZINC FINGER PROTEIN XLCGF49.1-LIKE-RELATED"/>
    <property type="match status" value="1"/>
</dbReference>
<reference evidence="14" key="3">
    <citation type="submission" date="2022-06" db="UniProtKB">
        <authorList>
            <consortium name="EnsemblMetazoa"/>
        </authorList>
    </citation>
    <scope>IDENTIFICATION</scope>
</reference>
<feature type="domain" description="C2H2-type" evidence="12">
    <location>
        <begin position="6"/>
        <end position="33"/>
    </location>
</feature>
<keyword evidence="9" id="KW-0539">Nucleus</keyword>
<dbReference type="InterPro" id="IPR013087">
    <property type="entry name" value="Znf_C2H2_type"/>
</dbReference>
<feature type="region of interest" description="Disordered" evidence="11">
    <location>
        <begin position="277"/>
        <end position="318"/>
    </location>
</feature>
<keyword evidence="3" id="KW-0677">Repeat</keyword>
<evidence type="ECO:0000256" key="1">
    <source>
        <dbReference type="ARBA" id="ARBA00004123"/>
    </source>
</evidence>
<evidence type="ECO:0000256" key="11">
    <source>
        <dbReference type="SAM" id="MobiDB-lite"/>
    </source>
</evidence>
<dbReference type="InterPro" id="IPR036236">
    <property type="entry name" value="Znf_C2H2_sf"/>
</dbReference>
<dbReference type="PROSITE" id="PS00028">
    <property type="entry name" value="ZINC_FINGER_C2H2_1"/>
    <property type="match status" value="5"/>
</dbReference>
<keyword evidence="15" id="KW-1185">Reference proteome</keyword>
<proteinExistence type="predicted"/>
<feature type="region of interest" description="Disordered" evidence="11">
    <location>
        <begin position="448"/>
        <end position="484"/>
    </location>
</feature>
<keyword evidence="2" id="KW-0479">Metal-binding</keyword>
<dbReference type="GO" id="GO:0003677">
    <property type="term" value="F:DNA binding"/>
    <property type="evidence" value="ECO:0007669"/>
    <property type="project" value="UniProtKB-KW"/>
</dbReference>
<protein>
    <submittedName>
        <fullName evidence="13">Zinc finger protein -like protein</fullName>
    </submittedName>
</protein>
<evidence type="ECO:0000256" key="10">
    <source>
        <dbReference type="PROSITE-ProRule" id="PRU00042"/>
    </source>
</evidence>
<dbReference type="Pfam" id="PF13894">
    <property type="entry name" value="zf-C2H2_4"/>
    <property type="match status" value="1"/>
</dbReference>
<dbReference type="SMART" id="SM00355">
    <property type="entry name" value="ZnF_C2H2"/>
    <property type="match status" value="7"/>
</dbReference>
<keyword evidence="6" id="KW-0805">Transcription regulation</keyword>
<evidence type="ECO:0000256" key="9">
    <source>
        <dbReference type="ARBA" id="ARBA00023242"/>
    </source>
</evidence>
<keyword evidence="7" id="KW-0238">DNA-binding</keyword>
<name>A0A834VH23_SARSC</name>
<keyword evidence="8" id="KW-0804">Transcription</keyword>
<dbReference type="Proteomes" id="UP000070412">
    <property type="component" value="Unassembled WGS sequence"/>
</dbReference>
<feature type="domain" description="C2H2-type" evidence="12">
    <location>
        <begin position="62"/>
        <end position="84"/>
    </location>
</feature>
<evidence type="ECO:0000256" key="2">
    <source>
        <dbReference type="ARBA" id="ARBA00022723"/>
    </source>
</evidence>
<feature type="domain" description="C2H2-type" evidence="12">
    <location>
        <begin position="523"/>
        <end position="551"/>
    </location>
</feature>
<keyword evidence="5" id="KW-0862">Zinc</keyword>
<evidence type="ECO:0000256" key="4">
    <source>
        <dbReference type="ARBA" id="ARBA00022771"/>
    </source>
</evidence>
<feature type="region of interest" description="Disordered" evidence="11">
    <location>
        <begin position="154"/>
        <end position="190"/>
    </location>
</feature>
<evidence type="ECO:0000256" key="5">
    <source>
        <dbReference type="ARBA" id="ARBA00022833"/>
    </source>
</evidence>
<feature type="region of interest" description="Disordered" evidence="11">
    <location>
        <begin position="209"/>
        <end position="237"/>
    </location>
</feature>
<gene>
    <name evidence="13" type="ORF">SSS_4969</name>
</gene>
<reference evidence="15" key="1">
    <citation type="journal article" date="2020" name="PLoS Negl. Trop. Dis.">
        <title>High-quality nuclear genome for Sarcoptes scabiei-A critical resource for a neglected parasite.</title>
        <authorList>
            <person name="Korhonen P.K."/>
            <person name="Gasser R.B."/>
            <person name="Ma G."/>
            <person name="Wang T."/>
            <person name="Stroehlein A.J."/>
            <person name="Young N.D."/>
            <person name="Ang C.S."/>
            <person name="Fernando D.D."/>
            <person name="Lu H.C."/>
            <person name="Taylor S."/>
            <person name="Reynolds S.L."/>
            <person name="Mofiz E."/>
            <person name="Najaraj S.H."/>
            <person name="Gowda H."/>
            <person name="Madugundu A."/>
            <person name="Renuse S."/>
            <person name="Holt D."/>
            <person name="Pandey A."/>
            <person name="Papenfuss A.T."/>
            <person name="Fischer K."/>
        </authorList>
    </citation>
    <scope>NUCLEOTIDE SEQUENCE [LARGE SCALE GENOMIC DNA]</scope>
</reference>
<dbReference type="GO" id="GO:0010468">
    <property type="term" value="P:regulation of gene expression"/>
    <property type="evidence" value="ECO:0007669"/>
    <property type="project" value="TreeGrafter"/>
</dbReference>
<organism evidence="13">
    <name type="scientific">Sarcoptes scabiei</name>
    <name type="common">Itch mite</name>
    <name type="synonym">Acarus scabiei</name>
    <dbReference type="NCBI Taxonomy" id="52283"/>
    <lineage>
        <taxon>Eukaryota</taxon>
        <taxon>Metazoa</taxon>
        <taxon>Ecdysozoa</taxon>
        <taxon>Arthropoda</taxon>
        <taxon>Chelicerata</taxon>
        <taxon>Arachnida</taxon>
        <taxon>Acari</taxon>
        <taxon>Acariformes</taxon>
        <taxon>Sarcoptiformes</taxon>
        <taxon>Astigmata</taxon>
        <taxon>Psoroptidia</taxon>
        <taxon>Sarcoptoidea</taxon>
        <taxon>Sarcoptidae</taxon>
        <taxon>Sarcoptinae</taxon>
        <taxon>Sarcoptes</taxon>
    </lineage>
</organism>
<accession>A0A834VH23</accession>
<evidence type="ECO:0000256" key="7">
    <source>
        <dbReference type="ARBA" id="ARBA00023125"/>
    </source>
</evidence>
<evidence type="ECO:0000256" key="6">
    <source>
        <dbReference type="ARBA" id="ARBA00023015"/>
    </source>
</evidence>
<dbReference type="SUPFAM" id="SSF57667">
    <property type="entry name" value="beta-beta-alpha zinc fingers"/>
    <property type="match status" value="2"/>
</dbReference>
<dbReference type="FunFam" id="3.30.160.60:FF:000064">
    <property type="entry name" value="Early growth response protein 3"/>
    <property type="match status" value="1"/>
</dbReference>
<dbReference type="GO" id="GO:0005634">
    <property type="term" value="C:nucleus"/>
    <property type="evidence" value="ECO:0007669"/>
    <property type="project" value="UniProtKB-SubCell"/>
</dbReference>
<dbReference type="PANTHER" id="PTHR16515">
    <property type="entry name" value="PR DOMAIN ZINC FINGER PROTEIN"/>
    <property type="match status" value="1"/>
</dbReference>
<feature type="compositionally biased region" description="Polar residues" evidence="11">
    <location>
        <begin position="214"/>
        <end position="230"/>
    </location>
</feature>
<keyword evidence="4 10" id="KW-0863">Zinc-finger</keyword>
<feature type="compositionally biased region" description="Low complexity" evidence="11">
    <location>
        <begin position="300"/>
        <end position="311"/>
    </location>
</feature>
<evidence type="ECO:0000313" key="13">
    <source>
        <dbReference type="EMBL" id="KAF7494954.1"/>
    </source>
</evidence>
<feature type="compositionally biased region" description="Low complexity" evidence="11">
    <location>
        <begin position="451"/>
        <end position="481"/>
    </location>
</feature>
<dbReference type="EnsemblMetazoa" id="SSS_4969s_mrna">
    <property type="protein sequence ID" value="KAF7494954.1"/>
    <property type="gene ID" value="SSS_4969"/>
</dbReference>